<protein>
    <submittedName>
        <fullName evidence="2">Tektin</fullName>
    </submittedName>
</protein>
<evidence type="ECO:0000313" key="1">
    <source>
        <dbReference type="Proteomes" id="UP000887580"/>
    </source>
</evidence>
<reference evidence="2" key="1">
    <citation type="submission" date="2022-11" db="UniProtKB">
        <authorList>
            <consortium name="WormBaseParasite"/>
        </authorList>
    </citation>
    <scope>IDENTIFICATION</scope>
</reference>
<sequence length="401" mass="46298">MHRRVEEYEDPSEVLRMARLAVKEANNRAMRMQNQTTQQLVQRVKDLKYWSGEIDRELQDLREDNDDLQRYFRKLRTCAAITQDAMKCNEACNAVRRKRIHVDANDRVDGALGKEKDTIGDCVKQMREFSSIIDRQIEINEESKNKLMRDFTLKQEAVSLDHRAAAVAVDSKYLLKRPPDSDNLELRDVGPLQRMSEYQEWVENTASNLNSSAKARTRSRKIVQRLIGTTRDLAQAMRQEAINVENTLKDSIRVWNEWRDSLQAQLNAKEKDMKVADAAIAEIDGSLRLKGSPLQVALARQSQRCLRPGIELCNDKAQHALQAELNNLKSTTLSLEHQLDKAKESRRKLDGERYKIQRKLEICQQNVAVDYEILRQIRATYPQEIQLSGFLVGELPKAIVK</sequence>
<organism evidence="1 2">
    <name type="scientific">Panagrolaimus sp. PS1159</name>
    <dbReference type="NCBI Taxonomy" id="55785"/>
    <lineage>
        <taxon>Eukaryota</taxon>
        <taxon>Metazoa</taxon>
        <taxon>Ecdysozoa</taxon>
        <taxon>Nematoda</taxon>
        <taxon>Chromadorea</taxon>
        <taxon>Rhabditida</taxon>
        <taxon>Tylenchina</taxon>
        <taxon>Panagrolaimomorpha</taxon>
        <taxon>Panagrolaimoidea</taxon>
        <taxon>Panagrolaimidae</taxon>
        <taxon>Panagrolaimus</taxon>
    </lineage>
</organism>
<accession>A0AC35FDW5</accession>
<proteinExistence type="predicted"/>
<dbReference type="Proteomes" id="UP000887580">
    <property type="component" value="Unplaced"/>
</dbReference>
<evidence type="ECO:0000313" key="2">
    <source>
        <dbReference type="WBParaSite" id="PS1159_v2.g16571.t2"/>
    </source>
</evidence>
<dbReference type="WBParaSite" id="PS1159_v2.g16571.t2">
    <property type="protein sequence ID" value="PS1159_v2.g16571.t2"/>
    <property type="gene ID" value="PS1159_v2.g16571"/>
</dbReference>
<name>A0AC35FDW5_9BILA</name>